<evidence type="ECO:0000256" key="2">
    <source>
        <dbReference type="SAM" id="MobiDB-lite"/>
    </source>
</evidence>
<dbReference type="GO" id="GO:0006508">
    <property type="term" value="P:proteolysis"/>
    <property type="evidence" value="ECO:0007669"/>
    <property type="project" value="InterPro"/>
</dbReference>
<dbReference type="Proteomes" id="UP001454036">
    <property type="component" value="Unassembled WGS sequence"/>
</dbReference>
<dbReference type="GO" id="GO:0004197">
    <property type="term" value="F:cysteine-type endopeptidase activity"/>
    <property type="evidence" value="ECO:0007669"/>
    <property type="project" value="InterPro"/>
</dbReference>
<dbReference type="InterPro" id="IPR029030">
    <property type="entry name" value="Caspase-like_dom_sf"/>
</dbReference>
<dbReference type="InterPro" id="IPR011600">
    <property type="entry name" value="Pept_C14_caspase"/>
</dbReference>
<keyword evidence="5" id="KW-1185">Reference proteome</keyword>
<gene>
    <name evidence="4" type="ORF">LIER_33887</name>
</gene>
<feature type="region of interest" description="Disordered" evidence="2">
    <location>
        <begin position="380"/>
        <end position="404"/>
    </location>
</feature>
<dbReference type="GO" id="GO:0005737">
    <property type="term" value="C:cytoplasm"/>
    <property type="evidence" value="ECO:0007669"/>
    <property type="project" value="TreeGrafter"/>
</dbReference>
<dbReference type="PANTHER" id="PTHR48104">
    <property type="entry name" value="METACASPASE-4"/>
    <property type="match status" value="1"/>
</dbReference>
<dbReference type="Gene3D" id="3.40.50.12660">
    <property type="match status" value="1"/>
</dbReference>
<comment type="caution">
    <text evidence="4">The sequence shown here is derived from an EMBL/GenBank/DDBJ whole genome shotgun (WGS) entry which is preliminary data.</text>
</comment>
<evidence type="ECO:0000256" key="1">
    <source>
        <dbReference type="ARBA" id="ARBA00009005"/>
    </source>
</evidence>
<dbReference type="SUPFAM" id="SSF52129">
    <property type="entry name" value="Caspase-like"/>
    <property type="match status" value="1"/>
</dbReference>
<organism evidence="4 5">
    <name type="scientific">Lithospermum erythrorhizon</name>
    <name type="common">Purple gromwell</name>
    <name type="synonym">Lithospermum officinale var. erythrorhizon</name>
    <dbReference type="NCBI Taxonomy" id="34254"/>
    <lineage>
        <taxon>Eukaryota</taxon>
        <taxon>Viridiplantae</taxon>
        <taxon>Streptophyta</taxon>
        <taxon>Embryophyta</taxon>
        <taxon>Tracheophyta</taxon>
        <taxon>Spermatophyta</taxon>
        <taxon>Magnoliopsida</taxon>
        <taxon>eudicotyledons</taxon>
        <taxon>Gunneridae</taxon>
        <taxon>Pentapetalae</taxon>
        <taxon>asterids</taxon>
        <taxon>lamiids</taxon>
        <taxon>Boraginales</taxon>
        <taxon>Boraginaceae</taxon>
        <taxon>Boraginoideae</taxon>
        <taxon>Lithospermeae</taxon>
        <taxon>Lithospermum</taxon>
    </lineage>
</organism>
<feature type="compositionally biased region" description="Polar residues" evidence="2">
    <location>
        <begin position="380"/>
        <end position="400"/>
    </location>
</feature>
<feature type="domain" description="Peptidase C14 caspase" evidence="3">
    <location>
        <begin position="143"/>
        <end position="399"/>
    </location>
</feature>
<accession>A0AAV3S076</accession>
<evidence type="ECO:0000313" key="5">
    <source>
        <dbReference type="Proteomes" id="UP001454036"/>
    </source>
</evidence>
<dbReference type="Pfam" id="PF00656">
    <property type="entry name" value="Peptidase_C14"/>
    <property type="match status" value="1"/>
</dbReference>
<dbReference type="AlphaFoldDB" id="A0AAV3S076"/>
<evidence type="ECO:0000313" key="4">
    <source>
        <dbReference type="EMBL" id="GAA0186599.1"/>
    </source>
</evidence>
<protein>
    <recommendedName>
        <fullName evidence="3">Peptidase C14 caspase domain-containing protein</fullName>
    </recommendedName>
</protein>
<evidence type="ECO:0000259" key="3">
    <source>
        <dbReference type="Pfam" id="PF00656"/>
    </source>
</evidence>
<reference evidence="4 5" key="1">
    <citation type="submission" date="2024-01" db="EMBL/GenBank/DDBJ databases">
        <title>The complete chloroplast genome sequence of Lithospermum erythrorhizon: insights into the phylogenetic relationship among Boraginaceae species and the maternal lineages of purple gromwells.</title>
        <authorList>
            <person name="Okada T."/>
            <person name="Watanabe K."/>
        </authorList>
    </citation>
    <scope>NUCLEOTIDE SEQUENCE [LARGE SCALE GENOMIC DNA]</scope>
</reference>
<sequence>MATRQEKCKWCNAMMFIQVNSNTLECHQCRIVTILPPAINANSNINTVSPSANTTNRNINGSRFSAIFSNSNIIASGPSDTTANSKINAAPNIRANMINTISAHRNSLWKSVARVHQTVNRIQQVQSLLRTQAVLMSPAPVQRRAVLCGVTYKRTPKALEGSINDVLNMKRFLIENMGFPYATIVVLTEDEKDPSRIPTKSNIREALRWLVQGCQAGDSLVFHYSGHGSRVRDQDGDELDGYDSALCPVDYEVEGRIIDDEINETIVRPLPRGATLHAIIDTSFSGTFLDLPYMSRVQRDGYYLWEDQRVSRAYKGTNGGLAISFSACDDHQTSGHTTAFTGTSAGTLTYSFIQTLEKEPKLTYGRALIAMRNKVQAAQKNISRNGPDNQTQEPQLSASEQFDIHAKQLSL</sequence>
<dbReference type="PANTHER" id="PTHR48104:SF17">
    <property type="entry name" value="METACASPASE-3"/>
    <property type="match status" value="1"/>
</dbReference>
<dbReference type="InterPro" id="IPR050452">
    <property type="entry name" value="Metacaspase"/>
</dbReference>
<name>A0AAV3S076_LITER</name>
<comment type="similarity">
    <text evidence="1">Belongs to the peptidase C14B family.</text>
</comment>
<dbReference type="EMBL" id="BAABME010013860">
    <property type="protein sequence ID" value="GAA0186599.1"/>
    <property type="molecule type" value="Genomic_DNA"/>
</dbReference>
<proteinExistence type="inferred from homology"/>